<accession>A0ABY6LWT6</accession>
<gene>
    <name evidence="2" type="ORF">K5I29_09020</name>
</gene>
<dbReference type="SUPFAM" id="SSF49464">
    <property type="entry name" value="Carboxypeptidase regulatory domain-like"/>
    <property type="match status" value="1"/>
</dbReference>
<feature type="signal peptide" evidence="1">
    <location>
        <begin position="1"/>
        <end position="18"/>
    </location>
</feature>
<sequence>MKTKISILLLCLSAFAFAQNIVQQKPIYGQLLSDSLNVKNVTVLNRTSKLETKTSADGTFTIKANPKDTLYFDSPNIITMQYVVDPVDFNVELQVNVYPKSTLLDEIVIYRHNLTGQLGLDGRSLPTFYRDLEGEIREKVTGLDLDSEQQNSRVLVDRLHEGMPGTIKSDPYAVNFVAISNAVGKLFKKSQKPSERQKIQEQVYVVYGKNNLADQLNMSTTEVNYYLDYLIANNKLDKHSTQKLDALSLLEVLVSNRSGYYAYLQEEIK</sequence>
<reference evidence="2" key="1">
    <citation type="submission" date="2021-08" db="EMBL/GenBank/DDBJ databases">
        <title>Flavobacterium sp. strain CC-SYL302.</title>
        <authorList>
            <person name="Lin S.-Y."/>
            <person name="Lee T.-H."/>
            <person name="Young C.-C."/>
        </authorList>
    </citation>
    <scope>NUCLEOTIDE SEQUENCE</scope>
    <source>
        <strain evidence="2">CC-SYL302</strain>
    </source>
</reference>
<evidence type="ECO:0000256" key="1">
    <source>
        <dbReference type="SAM" id="SignalP"/>
    </source>
</evidence>
<evidence type="ECO:0008006" key="4">
    <source>
        <dbReference type="Google" id="ProtNLM"/>
    </source>
</evidence>
<keyword evidence="1" id="KW-0732">Signal</keyword>
<dbReference type="Proteomes" id="UP001163328">
    <property type="component" value="Chromosome"/>
</dbReference>
<feature type="chain" id="PRO_5045740150" description="CarboxypepD_reg-like domain-containing protein" evidence="1">
    <location>
        <begin position="19"/>
        <end position="269"/>
    </location>
</feature>
<dbReference type="RefSeq" id="WP_264432669.1">
    <property type="nucleotide sequence ID" value="NZ_CP081495.1"/>
</dbReference>
<dbReference type="EMBL" id="CP081495">
    <property type="protein sequence ID" value="UYW00674.1"/>
    <property type="molecule type" value="Genomic_DNA"/>
</dbReference>
<protein>
    <recommendedName>
        <fullName evidence="4">CarboxypepD_reg-like domain-containing protein</fullName>
    </recommendedName>
</protein>
<dbReference type="InterPro" id="IPR008969">
    <property type="entry name" value="CarboxyPept-like_regulatory"/>
</dbReference>
<evidence type="ECO:0000313" key="3">
    <source>
        <dbReference type="Proteomes" id="UP001163328"/>
    </source>
</evidence>
<proteinExistence type="predicted"/>
<organism evidence="2 3">
    <name type="scientific">Flavobacterium agricola</name>
    <dbReference type="NCBI Taxonomy" id="2870839"/>
    <lineage>
        <taxon>Bacteria</taxon>
        <taxon>Pseudomonadati</taxon>
        <taxon>Bacteroidota</taxon>
        <taxon>Flavobacteriia</taxon>
        <taxon>Flavobacteriales</taxon>
        <taxon>Flavobacteriaceae</taxon>
        <taxon>Flavobacterium</taxon>
    </lineage>
</organism>
<name>A0ABY6LWT6_9FLAO</name>
<evidence type="ECO:0000313" key="2">
    <source>
        <dbReference type="EMBL" id="UYW00674.1"/>
    </source>
</evidence>
<keyword evidence="3" id="KW-1185">Reference proteome</keyword>